<name>A0ACC1B9J0_9ROSI</name>
<sequence length="410" mass="45749">MNLANANLRLSKSLRIWPKNLDLDSENLISLLKSAQQITEISQIHGYMLKTGLDRNPFPLSKLLASSIQNIEYAASIFKHIQNPNLFMFNTMLRGYSSSDDPKKAFTVFNNLRAQSLVLDQFSYIASLKACARELAIMIGLMIHGLVLKSGYMFFINVKNTLLRFYCVSGKIGDAHKLLDEFPKKNDLVTWNTLMGGYFNVSQPTAVVDLFRQICRRELRVSSSTMLNILCAVGDLGYLCGGESLHALCIKFSFNLDLNVVTALIDFYAKLGDIDSGRRIFDEVREKDVILWNCMIDKYAKVGLLEGSIALLRLMKLAQVKANSSSLVGLLSACAVSGSLSLGQCIYEYVEEEVLVLDVNLGTALIDMYAKCGEKKEEWTNKQVGGIMSIRNKGAKMMKEAGCSTIEMER</sequence>
<dbReference type="EMBL" id="CM047902">
    <property type="protein sequence ID" value="KAJ0095577.1"/>
    <property type="molecule type" value="Genomic_DNA"/>
</dbReference>
<protein>
    <submittedName>
        <fullName evidence="1">Uncharacterized protein</fullName>
    </submittedName>
</protein>
<gene>
    <name evidence="1" type="ORF">Patl1_15872</name>
</gene>
<reference evidence="2" key="1">
    <citation type="journal article" date="2023" name="G3 (Bethesda)">
        <title>Genome assembly and association tests identify interacting loci associated with vigor, precocity, and sex in interspecific pistachio rootstocks.</title>
        <authorList>
            <person name="Palmer W."/>
            <person name="Jacygrad E."/>
            <person name="Sagayaradj S."/>
            <person name="Cavanaugh K."/>
            <person name="Han R."/>
            <person name="Bertier L."/>
            <person name="Beede B."/>
            <person name="Kafkas S."/>
            <person name="Golino D."/>
            <person name="Preece J."/>
            <person name="Michelmore R."/>
        </authorList>
    </citation>
    <scope>NUCLEOTIDE SEQUENCE [LARGE SCALE GENOMIC DNA]</scope>
</reference>
<dbReference type="Proteomes" id="UP001164250">
    <property type="component" value="Chromosome 6"/>
</dbReference>
<organism evidence="1 2">
    <name type="scientific">Pistacia atlantica</name>
    <dbReference type="NCBI Taxonomy" id="434234"/>
    <lineage>
        <taxon>Eukaryota</taxon>
        <taxon>Viridiplantae</taxon>
        <taxon>Streptophyta</taxon>
        <taxon>Embryophyta</taxon>
        <taxon>Tracheophyta</taxon>
        <taxon>Spermatophyta</taxon>
        <taxon>Magnoliopsida</taxon>
        <taxon>eudicotyledons</taxon>
        <taxon>Gunneridae</taxon>
        <taxon>Pentapetalae</taxon>
        <taxon>rosids</taxon>
        <taxon>malvids</taxon>
        <taxon>Sapindales</taxon>
        <taxon>Anacardiaceae</taxon>
        <taxon>Pistacia</taxon>
    </lineage>
</organism>
<comment type="caution">
    <text evidence="1">The sequence shown here is derived from an EMBL/GenBank/DDBJ whole genome shotgun (WGS) entry which is preliminary data.</text>
</comment>
<evidence type="ECO:0000313" key="2">
    <source>
        <dbReference type="Proteomes" id="UP001164250"/>
    </source>
</evidence>
<evidence type="ECO:0000313" key="1">
    <source>
        <dbReference type="EMBL" id="KAJ0095577.1"/>
    </source>
</evidence>
<proteinExistence type="predicted"/>
<keyword evidence="2" id="KW-1185">Reference proteome</keyword>
<accession>A0ACC1B9J0</accession>